<dbReference type="SUPFAM" id="SSF53474">
    <property type="entry name" value="alpha/beta-Hydrolases"/>
    <property type="match status" value="1"/>
</dbReference>
<dbReference type="Pfam" id="PF00561">
    <property type="entry name" value="Abhydrolase_1"/>
    <property type="match status" value="1"/>
</dbReference>
<comment type="caution">
    <text evidence="2">The sequence shown here is derived from an EMBL/GenBank/DDBJ whole genome shotgun (WGS) entry which is preliminary data.</text>
</comment>
<evidence type="ECO:0000259" key="1">
    <source>
        <dbReference type="Pfam" id="PF00561"/>
    </source>
</evidence>
<dbReference type="RefSeq" id="WP_344611761.1">
    <property type="nucleotide sequence ID" value="NZ_BAAARV010000016.1"/>
</dbReference>
<dbReference type="InterPro" id="IPR029058">
    <property type="entry name" value="AB_hydrolase_fold"/>
</dbReference>
<name>A0ABP5SR60_9ACTN</name>
<feature type="domain" description="AB hydrolase-1" evidence="1">
    <location>
        <begin position="44"/>
        <end position="292"/>
    </location>
</feature>
<gene>
    <name evidence="2" type="ORF">GCM10010170_017560</name>
</gene>
<organism evidence="2 3">
    <name type="scientific">Dactylosporangium salmoneum</name>
    <dbReference type="NCBI Taxonomy" id="53361"/>
    <lineage>
        <taxon>Bacteria</taxon>
        <taxon>Bacillati</taxon>
        <taxon>Actinomycetota</taxon>
        <taxon>Actinomycetes</taxon>
        <taxon>Micromonosporales</taxon>
        <taxon>Micromonosporaceae</taxon>
        <taxon>Dactylosporangium</taxon>
    </lineage>
</organism>
<accession>A0ABP5SR60</accession>
<dbReference type="GO" id="GO:0016787">
    <property type="term" value="F:hydrolase activity"/>
    <property type="evidence" value="ECO:0007669"/>
    <property type="project" value="UniProtKB-KW"/>
</dbReference>
<dbReference type="Gene3D" id="3.40.50.1820">
    <property type="entry name" value="alpha/beta hydrolase"/>
    <property type="match status" value="1"/>
</dbReference>
<dbReference type="PANTHER" id="PTHR43433">
    <property type="entry name" value="HYDROLASE, ALPHA/BETA FOLD FAMILY PROTEIN"/>
    <property type="match status" value="1"/>
</dbReference>
<keyword evidence="3" id="KW-1185">Reference proteome</keyword>
<dbReference type="PANTHER" id="PTHR43433:SF5">
    <property type="entry name" value="AB HYDROLASE-1 DOMAIN-CONTAINING PROTEIN"/>
    <property type="match status" value="1"/>
</dbReference>
<reference evidence="3" key="1">
    <citation type="journal article" date="2019" name="Int. J. Syst. Evol. Microbiol.">
        <title>The Global Catalogue of Microorganisms (GCM) 10K type strain sequencing project: providing services to taxonomists for standard genome sequencing and annotation.</title>
        <authorList>
            <consortium name="The Broad Institute Genomics Platform"/>
            <consortium name="The Broad Institute Genome Sequencing Center for Infectious Disease"/>
            <person name="Wu L."/>
            <person name="Ma J."/>
        </authorList>
    </citation>
    <scope>NUCLEOTIDE SEQUENCE [LARGE SCALE GENOMIC DNA]</scope>
    <source>
        <strain evidence="3">JCM 3272</strain>
    </source>
</reference>
<dbReference type="EMBL" id="BAAARV010000016">
    <property type="protein sequence ID" value="GAA2336921.1"/>
    <property type="molecule type" value="Genomic_DNA"/>
</dbReference>
<protein>
    <submittedName>
        <fullName evidence="2">Alpha/beta hydrolase</fullName>
    </submittedName>
</protein>
<evidence type="ECO:0000313" key="3">
    <source>
        <dbReference type="Proteomes" id="UP001501444"/>
    </source>
</evidence>
<dbReference type="InterPro" id="IPR000073">
    <property type="entry name" value="AB_hydrolase_1"/>
</dbReference>
<dbReference type="Proteomes" id="UP001501444">
    <property type="component" value="Unassembled WGS sequence"/>
</dbReference>
<evidence type="ECO:0000313" key="2">
    <source>
        <dbReference type="EMBL" id="GAA2336921.1"/>
    </source>
</evidence>
<dbReference type="InterPro" id="IPR050471">
    <property type="entry name" value="AB_hydrolase"/>
</dbReference>
<sequence length="315" mass="34657">MARILTLLRKGIPRDREAALLEVLDLPGDRRIVYEDSGNRDGRPVILHHGTPGSADGPKPRHSILYRLGVRLIAYCRPGYGGSSRMRGRTVARAAGDVAALADALGLEHFGVLGRSGGGPHALATAALLPGRVTRVAALVSLAPPDAIGLDWYGDMTKDNQRSYRAASLDEELIAEQVRLRTNRVNDDPAHLLRLLREEMPQADKNVVEDETIERQLLRTYAVALGDGPYGWIDDLLALRAEWGFRFDDIRAPVRLWHGADDRFAPVSHTRWLAEHVPRAQLEVEPGAAHFAALRVMPRMIRWLAEAGEPPSAAA</sequence>
<proteinExistence type="predicted"/>
<keyword evidence="2" id="KW-0378">Hydrolase</keyword>